<dbReference type="SMART" id="SM00174">
    <property type="entry name" value="RHO"/>
    <property type="match status" value="1"/>
</dbReference>
<dbReference type="OMA" id="QFGIWDT"/>
<dbReference type="InterPro" id="IPR027417">
    <property type="entry name" value="P-loop_NTPase"/>
</dbReference>
<accession>A0A8J5X9J7</accession>
<gene>
    <name evidence="2" type="ORF">KFE25_010558</name>
</gene>
<protein>
    <submittedName>
        <fullName evidence="2">Uncharacterized protein</fullName>
    </submittedName>
</protein>
<dbReference type="Proteomes" id="UP000751190">
    <property type="component" value="Unassembled WGS sequence"/>
</dbReference>
<dbReference type="PROSITE" id="PS51419">
    <property type="entry name" value="RAB"/>
    <property type="match status" value="1"/>
</dbReference>
<dbReference type="CDD" id="cd01860">
    <property type="entry name" value="Rab5_related"/>
    <property type="match status" value="1"/>
</dbReference>
<dbReference type="PANTHER" id="PTHR47978">
    <property type="match status" value="1"/>
</dbReference>
<dbReference type="InterPro" id="IPR005225">
    <property type="entry name" value="Small_GTP-bd"/>
</dbReference>
<dbReference type="SMART" id="SM00176">
    <property type="entry name" value="RAN"/>
    <property type="match status" value="1"/>
</dbReference>
<dbReference type="SMART" id="SM00173">
    <property type="entry name" value="RAS"/>
    <property type="match status" value="1"/>
</dbReference>
<dbReference type="FunFam" id="3.40.50.300:FF:000823">
    <property type="entry name" value="Small GTPase RAB, putative"/>
    <property type="match status" value="1"/>
</dbReference>
<dbReference type="EMBL" id="JAGTXO010000026">
    <property type="protein sequence ID" value="KAG8461371.1"/>
    <property type="molecule type" value="Genomic_DNA"/>
</dbReference>
<dbReference type="PROSITE" id="PS51420">
    <property type="entry name" value="RHO"/>
    <property type="match status" value="1"/>
</dbReference>
<evidence type="ECO:0000313" key="3">
    <source>
        <dbReference type="Proteomes" id="UP000751190"/>
    </source>
</evidence>
<dbReference type="SUPFAM" id="SSF52540">
    <property type="entry name" value="P-loop containing nucleoside triphosphate hydrolases"/>
    <property type="match status" value="1"/>
</dbReference>
<dbReference type="PROSITE" id="PS51421">
    <property type="entry name" value="RAS"/>
    <property type="match status" value="1"/>
</dbReference>
<dbReference type="AlphaFoldDB" id="A0A8J5X9J7"/>
<evidence type="ECO:0000256" key="1">
    <source>
        <dbReference type="ARBA" id="ARBA00022741"/>
    </source>
</evidence>
<dbReference type="PRINTS" id="PR00449">
    <property type="entry name" value="RASTRNSFRMNG"/>
</dbReference>
<reference evidence="2" key="1">
    <citation type="submission" date="2021-05" db="EMBL/GenBank/DDBJ databases">
        <title>The genome of the haptophyte Pavlova lutheri (Diacronema luteri, Pavlovales) - a model for lipid biosynthesis in eukaryotic algae.</title>
        <authorList>
            <person name="Hulatt C.J."/>
            <person name="Posewitz M.C."/>
        </authorList>
    </citation>
    <scope>NUCLEOTIDE SEQUENCE</scope>
    <source>
        <strain evidence="2">NIVA-4/92</strain>
    </source>
</reference>
<dbReference type="InterPro" id="IPR001806">
    <property type="entry name" value="Small_GTPase"/>
</dbReference>
<dbReference type="Gene3D" id="3.40.50.300">
    <property type="entry name" value="P-loop containing nucleotide triphosphate hydrolases"/>
    <property type="match status" value="1"/>
</dbReference>
<sequence length="215" mass="23419">MVNGEQRSASDRQPQVIECKLVLLGDANAGKTSLVVRLVKNRFNAAQPATVGAAFTQHRVPVAEANELIQFGIWDTAGSERYRSLAPMYYRGAQAAVIVYDMTSKESFEGAQMWLSELREQGMPNCVVALAANKADLEEARQVTTQEGQMYARQNEMAYFETSAQSAQNVSRVFVELANRMPRSLASGRCADPAAGSLLLGSADGSGRRESRCCT</sequence>
<proteinExistence type="predicted"/>
<dbReference type="SMART" id="SM00177">
    <property type="entry name" value="ARF"/>
    <property type="match status" value="1"/>
</dbReference>
<evidence type="ECO:0000313" key="2">
    <source>
        <dbReference type="EMBL" id="KAG8461371.1"/>
    </source>
</evidence>
<dbReference type="NCBIfam" id="TIGR00231">
    <property type="entry name" value="small_GTP"/>
    <property type="match status" value="1"/>
</dbReference>
<dbReference type="OrthoDB" id="63533at2759"/>
<comment type="caution">
    <text evidence="2">The sequence shown here is derived from an EMBL/GenBank/DDBJ whole genome shotgun (WGS) entry which is preliminary data.</text>
</comment>
<organism evidence="2 3">
    <name type="scientific">Diacronema lutheri</name>
    <name type="common">Unicellular marine alga</name>
    <name type="synonym">Monochrysis lutheri</name>
    <dbReference type="NCBI Taxonomy" id="2081491"/>
    <lineage>
        <taxon>Eukaryota</taxon>
        <taxon>Haptista</taxon>
        <taxon>Haptophyta</taxon>
        <taxon>Pavlovophyceae</taxon>
        <taxon>Pavlovales</taxon>
        <taxon>Pavlovaceae</taxon>
        <taxon>Diacronema</taxon>
    </lineage>
</organism>
<dbReference type="GO" id="GO:0005525">
    <property type="term" value="F:GTP binding"/>
    <property type="evidence" value="ECO:0007669"/>
    <property type="project" value="InterPro"/>
</dbReference>
<keyword evidence="1" id="KW-0547">Nucleotide-binding</keyword>
<keyword evidence="3" id="KW-1185">Reference proteome</keyword>
<dbReference type="GO" id="GO:0003924">
    <property type="term" value="F:GTPase activity"/>
    <property type="evidence" value="ECO:0007669"/>
    <property type="project" value="InterPro"/>
</dbReference>
<name>A0A8J5X9J7_DIALT</name>
<dbReference type="Pfam" id="PF00071">
    <property type="entry name" value="Ras"/>
    <property type="match status" value="1"/>
</dbReference>
<dbReference type="SMART" id="SM00175">
    <property type="entry name" value="RAB"/>
    <property type="match status" value="1"/>
</dbReference>